<keyword evidence="8" id="KW-1185">Reference proteome</keyword>
<dbReference type="RefSeq" id="WP_386098648.1">
    <property type="nucleotide sequence ID" value="NZ_JBHSAT010000004.1"/>
</dbReference>
<feature type="transmembrane region" description="Helical" evidence="6">
    <location>
        <begin position="30"/>
        <end position="48"/>
    </location>
</feature>
<sequence length="332" mass="36622">MIAKSTIRQTFIIILILVIVVLIFRELMPYFSGILGAITLYVLMKKYMQSLINRGWRPALAALTLMFISFIVITLPLVAIALMLGNKVGDAISNSEKIISAVKANLNHLEAYINFDLTSQINLEKVSSWISSNSQAVLGNAFNGFIAVSIMYFILYYMLVNQKRLRESLFSYIPIADDNLKIMGSEIYDIVKSNAFGIPLVAIAQGIVALIGFLIFGVDDPAFWAVVVAIGSMIPFVGNLLGTIPVFILSYSNGDSFQAWGVLIYGMTVVAATDNVIRLFVLKKLDNVHPLITLFGVLVGIPLFGFLGLIFGPLLVSLLLLFVRIYKKEYAS</sequence>
<keyword evidence="5 6" id="KW-0472">Membrane</keyword>
<keyword evidence="3 6" id="KW-0812">Transmembrane</keyword>
<name>A0ABV8AGP8_9FLAO</name>
<comment type="caution">
    <text evidence="7">The sequence shown here is derived from an EMBL/GenBank/DDBJ whole genome shotgun (WGS) entry which is preliminary data.</text>
</comment>
<evidence type="ECO:0000313" key="7">
    <source>
        <dbReference type="EMBL" id="MFC3877068.1"/>
    </source>
</evidence>
<evidence type="ECO:0000256" key="4">
    <source>
        <dbReference type="ARBA" id="ARBA00022989"/>
    </source>
</evidence>
<reference evidence="8" key="1">
    <citation type="journal article" date="2019" name="Int. J. Syst. Evol. Microbiol.">
        <title>The Global Catalogue of Microorganisms (GCM) 10K type strain sequencing project: providing services to taxonomists for standard genome sequencing and annotation.</title>
        <authorList>
            <consortium name="The Broad Institute Genomics Platform"/>
            <consortium name="The Broad Institute Genome Sequencing Center for Infectious Disease"/>
            <person name="Wu L."/>
            <person name="Ma J."/>
        </authorList>
    </citation>
    <scope>NUCLEOTIDE SEQUENCE [LARGE SCALE GENOMIC DNA]</scope>
    <source>
        <strain evidence="8">CECT 8979</strain>
    </source>
</reference>
<feature type="transmembrane region" description="Helical" evidence="6">
    <location>
        <begin position="222"/>
        <end position="248"/>
    </location>
</feature>
<evidence type="ECO:0000256" key="3">
    <source>
        <dbReference type="ARBA" id="ARBA00022692"/>
    </source>
</evidence>
<evidence type="ECO:0000313" key="8">
    <source>
        <dbReference type="Proteomes" id="UP001595812"/>
    </source>
</evidence>
<feature type="transmembrane region" description="Helical" evidence="6">
    <location>
        <begin position="260"/>
        <end position="281"/>
    </location>
</feature>
<gene>
    <name evidence="7" type="ORF">ACFOSX_07460</name>
</gene>
<dbReference type="PANTHER" id="PTHR21716">
    <property type="entry name" value="TRANSMEMBRANE PROTEIN"/>
    <property type="match status" value="1"/>
</dbReference>
<feature type="transmembrane region" description="Helical" evidence="6">
    <location>
        <begin position="195"/>
        <end position="216"/>
    </location>
</feature>
<accession>A0ABV8AGP8</accession>
<dbReference type="InterPro" id="IPR002549">
    <property type="entry name" value="AI-2E-like"/>
</dbReference>
<evidence type="ECO:0000256" key="2">
    <source>
        <dbReference type="ARBA" id="ARBA00009773"/>
    </source>
</evidence>
<dbReference type="Pfam" id="PF01594">
    <property type="entry name" value="AI-2E_transport"/>
    <property type="match status" value="1"/>
</dbReference>
<protein>
    <submittedName>
        <fullName evidence="7">AI-2E family transporter</fullName>
    </submittedName>
</protein>
<feature type="transmembrane region" description="Helical" evidence="6">
    <location>
        <begin position="293"/>
        <end position="323"/>
    </location>
</feature>
<dbReference type="Proteomes" id="UP001595812">
    <property type="component" value="Unassembled WGS sequence"/>
</dbReference>
<organism evidence="7 8">
    <name type="scientific">Winogradskyella maritima</name>
    <dbReference type="NCBI Taxonomy" id="1517766"/>
    <lineage>
        <taxon>Bacteria</taxon>
        <taxon>Pseudomonadati</taxon>
        <taxon>Bacteroidota</taxon>
        <taxon>Flavobacteriia</taxon>
        <taxon>Flavobacteriales</taxon>
        <taxon>Flavobacteriaceae</taxon>
        <taxon>Winogradskyella</taxon>
    </lineage>
</organism>
<feature type="transmembrane region" description="Helical" evidence="6">
    <location>
        <begin position="7"/>
        <end position="24"/>
    </location>
</feature>
<evidence type="ECO:0000256" key="5">
    <source>
        <dbReference type="ARBA" id="ARBA00023136"/>
    </source>
</evidence>
<feature type="transmembrane region" description="Helical" evidence="6">
    <location>
        <begin position="60"/>
        <end position="84"/>
    </location>
</feature>
<evidence type="ECO:0000256" key="1">
    <source>
        <dbReference type="ARBA" id="ARBA00004141"/>
    </source>
</evidence>
<comment type="similarity">
    <text evidence="2">Belongs to the autoinducer-2 exporter (AI-2E) (TC 2.A.86) family.</text>
</comment>
<proteinExistence type="inferred from homology"/>
<comment type="subcellular location">
    <subcellularLocation>
        <location evidence="1">Membrane</location>
        <topology evidence="1">Multi-pass membrane protein</topology>
    </subcellularLocation>
</comment>
<feature type="transmembrane region" description="Helical" evidence="6">
    <location>
        <begin position="141"/>
        <end position="160"/>
    </location>
</feature>
<evidence type="ECO:0000256" key="6">
    <source>
        <dbReference type="SAM" id="Phobius"/>
    </source>
</evidence>
<dbReference type="PANTHER" id="PTHR21716:SF4">
    <property type="entry name" value="TRANSMEMBRANE PROTEIN 245"/>
    <property type="match status" value="1"/>
</dbReference>
<dbReference type="EMBL" id="JBHSAT010000004">
    <property type="protein sequence ID" value="MFC3877068.1"/>
    <property type="molecule type" value="Genomic_DNA"/>
</dbReference>
<keyword evidence="4 6" id="KW-1133">Transmembrane helix</keyword>